<feature type="domain" description="Phosphoribosyltransferase" evidence="1">
    <location>
        <begin position="8"/>
        <end position="144"/>
    </location>
</feature>
<dbReference type="RefSeq" id="WP_188606248.1">
    <property type="nucleotide sequence ID" value="NZ_BMIC01000003.1"/>
</dbReference>
<dbReference type="Gene3D" id="3.40.50.2020">
    <property type="match status" value="1"/>
</dbReference>
<dbReference type="GO" id="GO:0016757">
    <property type="term" value="F:glycosyltransferase activity"/>
    <property type="evidence" value="ECO:0007669"/>
    <property type="project" value="UniProtKB-KW"/>
</dbReference>
<dbReference type="InterPro" id="IPR050137">
    <property type="entry name" value="PyrR_bifunctional"/>
</dbReference>
<dbReference type="PANTHER" id="PTHR11608:SF0">
    <property type="entry name" value="BIFUNCTIONAL PROTEIN PYRR"/>
    <property type="match status" value="1"/>
</dbReference>
<dbReference type="EMBL" id="BMIC01000003">
    <property type="protein sequence ID" value="GFZ88548.1"/>
    <property type="molecule type" value="Genomic_DNA"/>
</dbReference>
<evidence type="ECO:0000259" key="1">
    <source>
        <dbReference type="Pfam" id="PF00156"/>
    </source>
</evidence>
<reference evidence="2 3" key="1">
    <citation type="journal article" date="2014" name="Int. J. Syst. Evol. Microbiol.">
        <title>Complete genome sequence of Corynebacterium casei LMG S-19264T (=DSM 44701T), isolated from a smear-ripened cheese.</title>
        <authorList>
            <consortium name="US DOE Joint Genome Institute (JGI-PGF)"/>
            <person name="Walter F."/>
            <person name="Albersmeier A."/>
            <person name="Kalinowski J."/>
            <person name="Ruckert C."/>
        </authorList>
    </citation>
    <scope>NUCLEOTIDE SEQUENCE [LARGE SCALE GENOMIC DNA]</scope>
    <source>
        <strain evidence="2 3">CGMCC 1.15295</strain>
    </source>
</reference>
<protein>
    <submittedName>
        <fullName evidence="2">Phosphoribosyltransferase</fullName>
    </submittedName>
</protein>
<accession>A0A8J2XJ55</accession>
<keyword evidence="2" id="KW-0328">Glycosyltransferase</keyword>
<dbReference type="InterPro" id="IPR000836">
    <property type="entry name" value="PRTase_dom"/>
</dbReference>
<sequence length="167" mass="18926">MAVNKHIILNHQEINHKIKRIAYQIYESNVDENEVILAGIDSNGYLFAKKLKSNLDKISDLKSTLCKVVIDKKNPLSEVKTSLVTEDYKNKSIVLIDDVLNSGSTLIYGVKHFLNVPLKQFKTAVLVNRNHKKYPVKADFKGISLSTSLNEHVEVVLDGKQFEAYLK</sequence>
<comment type="caution">
    <text evidence="2">The sequence shown here is derived from an EMBL/GenBank/DDBJ whole genome shotgun (WGS) entry which is preliminary data.</text>
</comment>
<keyword evidence="2" id="KW-0808">Transferase</keyword>
<dbReference type="PANTHER" id="PTHR11608">
    <property type="entry name" value="BIFUNCTIONAL PROTEIN PYRR"/>
    <property type="match status" value="1"/>
</dbReference>
<dbReference type="SUPFAM" id="SSF53271">
    <property type="entry name" value="PRTase-like"/>
    <property type="match status" value="1"/>
</dbReference>
<dbReference type="InterPro" id="IPR029057">
    <property type="entry name" value="PRTase-like"/>
</dbReference>
<dbReference type="Proteomes" id="UP000598120">
    <property type="component" value="Unassembled WGS sequence"/>
</dbReference>
<evidence type="ECO:0000313" key="2">
    <source>
        <dbReference type="EMBL" id="GFZ88548.1"/>
    </source>
</evidence>
<dbReference type="Pfam" id="PF00156">
    <property type="entry name" value="Pribosyltran"/>
    <property type="match status" value="1"/>
</dbReference>
<dbReference type="CDD" id="cd06223">
    <property type="entry name" value="PRTases_typeI"/>
    <property type="match status" value="1"/>
</dbReference>
<evidence type="ECO:0000313" key="3">
    <source>
        <dbReference type="Proteomes" id="UP000598120"/>
    </source>
</evidence>
<proteinExistence type="predicted"/>
<keyword evidence="3" id="KW-1185">Reference proteome</keyword>
<organism evidence="2 3">
    <name type="scientific">Aquaticitalea lipolytica</name>
    <dbReference type="NCBI Taxonomy" id="1247562"/>
    <lineage>
        <taxon>Bacteria</taxon>
        <taxon>Pseudomonadati</taxon>
        <taxon>Bacteroidota</taxon>
        <taxon>Flavobacteriia</taxon>
        <taxon>Flavobacteriales</taxon>
        <taxon>Flavobacteriaceae</taxon>
        <taxon>Aquaticitalea</taxon>
    </lineage>
</organism>
<gene>
    <name evidence="2" type="primary">pyrR2</name>
    <name evidence="2" type="ORF">GCM10011531_20200</name>
</gene>
<dbReference type="AlphaFoldDB" id="A0A8J2XJ55"/>
<name>A0A8J2XJ55_9FLAO</name>